<dbReference type="PANTHER" id="PTHR38106">
    <property type="entry name" value="RNA CHAPERONE PROQ"/>
    <property type="match status" value="1"/>
</dbReference>
<feature type="coiled-coil region" evidence="5">
    <location>
        <begin position="142"/>
        <end position="169"/>
    </location>
</feature>
<keyword evidence="3 4" id="KW-0143">Chaperone</keyword>
<dbReference type="HAMAP" id="MF_00749">
    <property type="entry name" value="ProQ"/>
    <property type="match status" value="1"/>
</dbReference>
<sequence>MSAVFALRLDNAVEDYLIEPAKDKYKRHCLVYLISRLCPFLTVEVIMESTDKLTDTNAILAYLYETFPLCFIAEGETKPLKIGLFQELAERLADDSKVSKTQLRIALRRYTSSWRYLKGVKAGVQRIDLEGKECGELEQEHVEHAQSTLKESQEKAKAKRVEKAAAARKEVQAAKQAKKSVPKRAKPAAKKPAKEPAPVVNLTPAVLNELKQNQRVSIKLGKSPVSGVIVDIKRNDVQVQLDSGLTIKVNVELIML</sequence>
<dbReference type="SUPFAM" id="SSF48657">
    <property type="entry name" value="FinO-like"/>
    <property type="match status" value="1"/>
</dbReference>
<dbReference type="NCBIfam" id="NF003434">
    <property type="entry name" value="PRK04950.1"/>
    <property type="match status" value="1"/>
</dbReference>
<keyword evidence="1 4" id="KW-0963">Cytoplasm</keyword>
<dbReference type="SMART" id="SM00945">
    <property type="entry name" value="ProQ"/>
    <property type="match status" value="1"/>
</dbReference>
<evidence type="ECO:0000256" key="5">
    <source>
        <dbReference type="SAM" id="Coils"/>
    </source>
</evidence>
<keyword evidence="2 4" id="KW-0694">RNA-binding</keyword>
<evidence type="ECO:0000313" key="8">
    <source>
        <dbReference type="EMBL" id="SQH76353.1"/>
    </source>
</evidence>
<feature type="domain" description="ProQ/FinO" evidence="7">
    <location>
        <begin position="51"/>
        <end position="165"/>
    </location>
</feature>
<gene>
    <name evidence="4 8" type="primary">proQ</name>
    <name evidence="8" type="ORF">SHEWBE_2390</name>
</gene>
<dbReference type="FunFam" id="1.10.1710.10:FF:000001">
    <property type="entry name" value="RNA chaperone ProQ"/>
    <property type="match status" value="1"/>
</dbReference>
<dbReference type="GO" id="GO:0010608">
    <property type="term" value="P:post-transcriptional regulation of gene expression"/>
    <property type="evidence" value="ECO:0007669"/>
    <property type="project" value="InterPro"/>
</dbReference>
<dbReference type="InterPro" id="IPR035236">
    <property type="entry name" value="ProQ_C"/>
</dbReference>
<dbReference type="InterPro" id="IPR023529">
    <property type="entry name" value="ProQ"/>
</dbReference>
<accession>A0A330M4I9</accession>
<dbReference type="AlphaFoldDB" id="A0A330M4I9"/>
<feature type="region of interest" description="Disordered" evidence="6">
    <location>
        <begin position="173"/>
        <end position="197"/>
    </location>
</feature>
<comment type="subcellular location">
    <subcellularLocation>
        <location evidence="4">Cytoplasm</location>
    </subcellularLocation>
</comment>
<dbReference type="InterPro" id="IPR036442">
    <property type="entry name" value="ProQ/FinO_sf"/>
</dbReference>
<reference evidence="9" key="1">
    <citation type="submission" date="2018-06" db="EMBL/GenBank/DDBJ databases">
        <authorList>
            <person name="Cea G.-C."/>
            <person name="William W."/>
        </authorList>
    </citation>
    <scope>NUCLEOTIDE SEQUENCE [LARGE SCALE GENOMIC DNA]</scope>
    <source>
        <strain evidence="9">DB21MT-2</strain>
    </source>
</reference>
<comment type="similarity">
    <text evidence="4">Belongs to the ProQ family.</text>
</comment>
<dbReference type="Pfam" id="PF17516">
    <property type="entry name" value="ProQ_C"/>
    <property type="match status" value="1"/>
</dbReference>
<keyword evidence="5" id="KW-0175">Coiled coil</keyword>
<dbReference type="PANTHER" id="PTHR38106:SF1">
    <property type="entry name" value="RNA CHAPERONE PROQ"/>
    <property type="match status" value="1"/>
</dbReference>
<dbReference type="Proteomes" id="UP000250123">
    <property type="component" value="Chromosome SHEWBE"/>
</dbReference>
<comment type="function">
    <text evidence="4">RNA chaperone with significant RNA binding, RNA strand exchange and RNA duplexing activities.</text>
</comment>
<dbReference type="InterPro" id="IPR016103">
    <property type="entry name" value="ProQ/FinO"/>
</dbReference>
<dbReference type="GO" id="GO:0034057">
    <property type="term" value="F:RNA strand-exchange activity"/>
    <property type="evidence" value="ECO:0007669"/>
    <property type="project" value="UniProtKB-UniRule"/>
</dbReference>
<evidence type="ECO:0000256" key="3">
    <source>
        <dbReference type="ARBA" id="ARBA00023186"/>
    </source>
</evidence>
<protein>
    <recommendedName>
        <fullName evidence="4">RNA chaperone ProQ</fullName>
    </recommendedName>
</protein>
<evidence type="ECO:0000256" key="2">
    <source>
        <dbReference type="ARBA" id="ARBA00022884"/>
    </source>
</evidence>
<dbReference type="KEGG" id="sbk:SHEWBE_2390"/>
<feature type="compositionally biased region" description="Basic residues" evidence="6">
    <location>
        <begin position="176"/>
        <end position="191"/>
    </location>
</feature>
<evidence type="ECO:0000256" key="4">
    <source>
        <dbReference type="HAMAP-Rule" id="MF_00749"/>
    </source>
</evidence>
<evidence type="ECO:0000256" key="6">
    <source>
        <dbReference type="SAM" id="MobiDB-lite"/>
    </source>
</evidence>
<dbReference type="GO" id="GO:0005829">
    <property type="term" value="C:cytosol"/>
    <property type="evidence" value="ECO:0007669"/>
    <property type="project" value="TreeGrafter"/>
</dbReference>
<dbReference type="EMBL" id="LS483452">
    <property type="protein sequence ID" value="SQH76353.1"/>
    <property type="molecule type" value="Genomic_DNA"/>
</dbReference>
<dbReference type="GO" id="GO:0033592">
    <property type="term" value="F:RNA strand annealing activity"/>
    <property type="evidence" value="ECO:0007669"/>
    <property type="project" value="UniProtKB-UniRule"/>
</dbReference>
<name>A0A330M4I9_9GAMM</name>
<proteinExistence type="inferred from homology"/>
<evidence type="ECO:0000313" key="9">
    <source>
        <dbReference type="Proteomes" id="UP000250123"/>
    </source>
</evidence>
<organism evidence="8 9">
    <name type="scientific">Shewanella benthica</name>
    <dbReference type="NCBI Taxonomy" id="43661"/>
    <lineage>
        <taxon>Bacteria</taxon>
        <taxon>Pseudomonadati</taxon>
        <taxon>Pseudomonadota</taxon>
        <taxon>Gammaproteobacteria</taxon>
        <taxon>Alteromonadales</taxon>
        <taxon>Shewanellaceae</taxon>
        <taxon>Shewanella</taxon>
    </lineage>
</organism>
<dbReference type="Gene3D" id="1.10.1710.10">
    <property type="entry name" value="ProQ/FinO domain"/>
    <property type="match status" value="1"/>
</dbReference>
<evidence type="ECO:0000259" key="7">
    <source>
        <dbReference type="SMART" id="SM00945"/>
    </source>
</evidence>
<dbReference type="Pfam" id="PF04352">
    <property type="entry name" value="ProQ"/>
    <property type="match status" value="1"/>
</dbReference>
<evidence type="ECO:0000256" key="1">
    <source>
        <dbReference type="ARBA" id="ARBA00022490"/>
    </source>
</evidence>